<dbReference type="InterPro" id="IPR005135">
    <property type="entry name" value="Endo/exonuclease/phosphatase"/>
</dbReference>
<dbReference type="EMBL" id="AFXA01000011">
    <property type="protein sequence ID" value="EGV00232.1"/>
    <property type="molecule type" value="Genomic_DNA"/>
</dbReference>
<dbReference type="SUPFAM" id="SSF56219">
    <property type="entry name" value="DNase I-like"/>
    <property type="match status" value="1"/>
</dbReference>
<proteinExistence type="predicted"/>
<keyword evidence="3" id="KW-1185">Reference proteome</keyword>
<dbReference type="GO" id="GO:0003824">
    <property type="term" value="F:catalytic activity"/>
    <property type="evidence" value="ECO:0007669"/>
    <property type="project" value="InterPro"/>
</dbReference>
<gene>
    <name evidence="2" type="ORF">MCSF7_02201</name>
</gene>
<dbReference type="PANTHER" id="PTHR11371:SF31">
    <property type="entry name" value="EXTRACELLULAR NUCLEASE"/>
    <property type="match status" value="1"/>
</dbReference>
<dbReference type="RefSeq" id="WP_006608845.1">
    <property type="nucleotide sequence ID" value="NZ_AFXA01000011.1"/>
</dbReference>
<dbReference type="Proteomes" id="UP000004978">
    <property type="component" value="Unassembled WGS sequence"/>
</dbReference>
<accession>F9UKM7</accession>
<evidence type="ECO:0000313" key="3">
    <source>
        <dbReference type="Proteomes" id="UP000004978"/>
    </source>
</evidence>
<sequence length="398" mass="45522">MAWNYKKTLGTAGGILLAAGLGATVIYLQYKNIFKKDKSGNLDSGTSDPNKDTKIPILEGNNEKLNIMSWNILNFGGEDSIKNSNKVLGIAKTILYKNSDIVALQEINDGDGAKVKRIVDTLNELDKNNQWVFASSKSEPNPQYATQREQFAFVYKSNKVDLYKSDNLRKYNYVRYPFIAYFRDKNAKNDFALINIHLDSPGSPSNPKSTKQNDEASEIYSGQGNKEVQEAQDLAVIIKELKKDYPHDILVMGDTNIKNTNNLIFETKEFTENGIKLAYKEFAKNLNEYYKTSLSTLEAYKKDGQKRGYVNAYDKFIYLDQNEQNIMPLEPENYRVDLLHAFDTNGGWLNLSEHQQLWYQMPQNKGKYVNANSVPWYELIRGDISDHAPVMIEYKLNQ</sequence>
<dbReference type="STRING" id="1037410.MCSF7_02201"/>
<dbReference type="InterPro" id="IPR036691">
    <property type="entry name" value="Endo/exonu/phosph_ase_sf"/>
</dbReference>
<protein>
    <submittedName>
        <fullName evidence="2">Membrane nuclease MnuA</fullName>
    </submittedName>
</protein>
<evidence type="ECO:0000259" key="1">
    <source>
        <dbReference type="Pfam" id="PF03372"/>
    </source>
</evidence>
<organism evidence="2 3">
    <name type="scientific">Mycoplasmopsis columbina SF7</name>
    <dbReference type="NCBI Taxonomy" id="1037410"/>
    <lineage>
        <taxon>Bacteria</taxon>
        <taxon>Bacillati</taxon>
        <taxon>Mycoplasmatota</taxon>
        <taxon>Mycoplasmoidales</taxon>
        <taxon>Metamycoplasmataceae</taxon>
        <taxon>Mycoplasmopsis</taxon>
    </lineage>
</organism>
<dbReference type="CDD" id="cd10283">
    <property type="entry name" value="MnuA_DNase1-like"/>
    <property type="match status" value="1"/>
</dbReference>
<dbReference type="NCBIfam" id="NF045851">
    <property type="entry name" value="mem_nucl_MnuA"/>
    <property type="match status" value="1"/>
</dbReference>
<dbReference type="eggNOG" id="COG2374">
    <property type="taxonomic scope" value="Bacteria"/>
</dbReference>
<dbReference type="Pfam" id="PF03372">
    <property type="entry name" value="Exo_endo_phos"/>
    <property type="match status" value="1"/>
</dbReference>
<feature type="domain" description="Endonuclease/exonuclease/phosphatase" evidence="1">
    <location>
        <begin position="68"/>
        <end position="258"/>
    </location>
</feature>
<dbReference type="PANTHER" id="PTHR11371">
    <property type="entry name" value="DEOXYRIBONUCLEASE"/>
    <property type="match status" value="1"/>
</dbReference>
<reference evidence="2 3" key="1">
    <citation type="journal article" date="2013" name="Genome Announc.">
        <title>Genome Sequence of Mycoplasma columbinum Strain SF7.</title>
        <authorList>
            <person name="Guo Z."/>
            <person name="Xu X."/>
            <person name="Zheng Q."/>
            <person name="Li T."/>
            <person name="Kuang S."/>
            <person name="Zhang Z."/>
            <person name="Chen Y."/>
            <person name="Lu X."/>
            <person name="Zhou R."/>
            <person name="Bi D."/>
            <person name="Jin H."/>
        </authorList>
    </citation>
    <scope>NUCLEOTIDE SEQUENCE [LARGE SCALE GENOMIC DNA]</scope>
    <source>
        <strain evidence="2 3">SF7</strain>
    </source>
</reference>
<evidence type="ECO:0000313" key="2">
    <source>
        <dbReference type="EMBL" id="EGV00232.1"/>
    </source>
</evidence>
<name>F9UKM7_9BACT</name>
<dbReference type="Gene3D" id="3.60.10.10">
    <property type="entry name" value="Endonuclease/exonuclease/phosphatase"/>
    <property type="match status" value="1"/>
</dbReference>
<comment type="caution">
    <text evidence="2">The sequence shown here is derived from an EMBL/GenBank/DDBJ whole genome shotgun (WGS) entry which is preliminary data.</text>
</comment>
<dbReference type="AlphaFoldDB" id="F9UKM7"/>